<dbReference type="EMBL" id="QURB01000006">
    <property type="protein sequence ID" value="RFC54050.1"/>
    <property type="molecule type" value="Genomic_DNA"/>
</dbReference>
<organism evidence="1 2">
    <name type="scientific">Brumimicrobium aurantiacum</name>
    <dbReference type="NCBI Taxonomy" id="1737063"/>
    <lineage>
        <taxon>Bacteria</taxon>
        <taxon>Pseudomonadati</taxon>
        <taxon>Bacteroidota</taxon>
        <taxon>Flavobacteriia</taxon>
        <taxon>Flavobacteriales</taxon>
        <taxon>Crocinitomicaceae</taxon>
        <taxon>Brumimicrobium</taxon>
    </lineage>
</organism>
<dbReference type="OrthoDB" id="9801429at2"/>
<sequence length="189" mass="22027">MIETLPHKNGYILTKDARGKRNLFNKLKQLMEEGVVEKLKAGLYKIPELATLNHWQEISLIYPKAIICLTSASSYYNLSTYMPHETHLAISRKAKMKIEDYPPVQLYYWPDVYYKQHIVNIDGVNVYSLERTVCDIVRTFRESDVDLVKEVAREYLKRKDKNLGLLMKTAGEISIENKVRGVFELLIRS</sequence>
<comment type="caution">
    <text evidence="1">The sequence shown here is derived from an EMBL/GenBank/DDBJ whole genome shotgun (WGS) entry which is preliminary data.</text>
</comment>
<evidence type="ECO:0000313" key="2">
    <source>
        <dbReference type="Proteomes" id="UP000257127"/>
    </source>
</evidence>
<reference evidence="1 2" key="1">
    <citation type="submission" date="2018-08" db="EMBL/GenBank/DDBJ databases">
        <title>The draft genome squence of Brumimicrobium sp. N62.</title>
        <authorList>
            <person name="Du Z.-J."/>
            <person name="Luo H.-R."/>
        </authorList>
    </citation>
    <scope>NUCLEOTIDE SEQUENCE [LARGE SCALE GENOMIC DNA]</scope>
    <source>
        <strain evidence="1 2">N62</strain>
    </source>
</reference>
<accession>A0A3E1EWW4</accession>
<dbReference type="AlphaFoldDB" id="A0A3E1EWW4"/>
<keyword evidence="2" id="KW-1185">Reference proteome</keyword>
<name>A0A3E1EWW4_9FLAO</name>
<dbReference type="RefSeq" id="WP_116881331.1">
    <property type="nucleotide sequence ID" value="NZ_QURB01000006.1"/>
</dbReference>
<evidence type="ECO:0008006" key="3">
    <source>
        <dbReference type="Google" id="ProtNLM"/>
    </source>
</evidence>
<proteinExistence type="predicted"/>
<evidence type="ECO:0000313" key="1">
    <source>
        <dbReference type="EMBL" id="RFC54050.1"/>
    </source>
</evidence>
<gene>
    <name evidence="1" type="ORF">DXU93_10955</name>
</gene>
<protein>
    <recommendedName>
        <fullName evidence="3">Abortive infection protein AbiEi</fullName>
    </recommendedName>
</protein>
<dbReference type="Proteomes" id="UP000257127">
    <property type="component" value="Unassembled WGS sequence"/>
</dbReference>